<dbReference type="Gene3D" id="3.60.10.10">
    <property type="entry name" value="Endonuclease/exonuclease/phosphatase"/>
    <property type="match status" value="1"/>
</dbReference>
<dbReference type="OrthoDB" id="155529at2"/>
<dbReference type="PANTHER" id="PTHR14859">
    <property type="entry name" value="CALCOFLUOR WHITE HYPERSENSITIVE PROTEIN PRECURSOR"/>
    <property type="match status" value="1"/>
</dbReference>
<evidence type="ECO:0000313" key="2">
    <source>
        <dbReference type="EMBL" id="QDP97376.1"/>
    </source>
</evidence>
<keyword evidence="3" id="KW-1185">Reference proteome</keyword>
<dbReference type="SUPFAM" id="SSF56219">
    <property type="entry name" value="DNase I-like"/>
    <property type="match status" value="1"/>
</dbReference>
<dbReference type="EMBL" id="CP041692">
    <property type="protein sequence ID" value="QDP97376.1"/>
    <property type="molecule type" value="Genomic_DNA"/>
</dbReference>
<dbReference type="InterPro" id="IPR036691">
    <property type="entry name" value="Endo/exonu/phosph_ase_sf"/>
</dbReference>
<keyword evidence="2" id="KW-0378">Hydrolase</keyword>
<gene>
    <name evidence="2" type="ORF">FOE78_16900</name>
</gene>
<dbReference type="AlphaFoldDB" id="A0A516Q1S0"/>
<dbReference type="Proteomes" id="UP000319263">
    <property type="component" value="Chromosome"/>
</dbReference>
<reference evidence="2 3" key="1">
    <citation type="submission" date="2019-07" db="EMBL/GenBank/DDBJ databases">
        <title>Microlunatus dokdonensis sp. nov. isolated from the rhizospheric soil of the wild plant Elymus tsukushiensis.</title>
        <authorList>
            <person name="Ghim S.-Y."/>
            <person name="Hwang Y.-J."/>
            <person name="Son J.-S."/>
            <person name="Shin J.-H."/>
        </authorList>
    </citation>
    <scope>NUCLEOTIDE SEQUENCE [LARGE SCALE GENOMIC DNA]</scope>
    <source>
        <strain evidence="2 3">KUDC0627</strain>
    </source>
</reference>
<dbReference type="PANTHER" id="PTHR14859:SF15">
    <property type="entry name" value="ENDONUCLEASE_EXONUCLEASE_PHOSPHATASE DOMAIN-CONTAINING PROTEIN"/>
    <property type="match status" value="1"/>
</dbReference>
<dbReference type="InterPro" id="IPR005135">
    <property type="entry name" value="Endo/exonuclease/phosphatase"/>
</dbReference>
<proteinExistence type="predicted"/>
<sequence>MPTELTVMSFNIHHGEGTDDVLSLSRIAEVIKIADVIGLQEVDRHYGERSDNADQAAELAALLGYHVVFGANIDDDPPADGEPRMQYGTAILSRHPILSWSNDRLTGSAEDEPRGLLRATIDVDGTEFGFANVHLAVESDAARRAQAEQIIGLIDHDRPSVLVGDFNAEPDAPELTSLIAALSDTWSGDGDPSTYPSDQPMERIDLILSTPAVRTVAARIVDSDPTASDHRPVLARIIIG</sequence>
<dbReference type="InterPro" id="IPR051916">
    <property type="entry name" value="GPI-anchor_lipid_remodeler"/>
</dbReference>
<dbReference type="KEGG" id="mik:FOE78_16900"/>
<dbReference type="GO" id="GO:0016787">
    <property type="term" value="F:hydrolase activity"/>
    <property type="evidence" value="ECO:0007669"/>
    <property type="project" value="UniProtKB-KW"/>
</dbReference>
<dbReference type="GO" id="GO:0016020">
    <property type="term" value="C:membrane"/>
    <property type="evidence" value="ECO:0007669"/>
    <property type="project" value="GOC"/>
</dbReference>
<dbReference type="RefSeq" id="WP_143987335.1">
    <property type="nucleotide sequence ID" value="NZ_CP041692.1"/>
</dbReference>
<organism evidence="2 3">
    <name type="scientific">Microlunatus elymi</name>
    <dbReference type="NCBI Taxonomy" id="2596828"/>
    <lineage>
        <taxon>Bacteria</taxon>
        <taxon>Bacillati</taxon>
        <taxon>Actinomycetota</taxon>
        <taxon>Actinomycetes</taxon>
        <taxon>Propionibacteriales</taxon>
        <taxon>Propionibacteriaceae</taxon>
        <taxon>Microlunatus</taxon>
    </lineage>
</organism>
<evidence type="ECO:0000313" key="3">
    <source>
        <dbReference type="Proteomes" id="UP000319263"/>
    </source>
</evidence>
<feature type="domain" description="Endonuclease/exonuclease/phosphatase" evidence="1">
    <location>
        <begin position="8"/>
        <end position="230"/>
    </location>
</feature>
<dbReference type="GO" id="GO:0006506">
    <property type="term" value="P:GPI anchor biosynthetic process"/>
    <property type="evidence" value="ECO:0007669"/>
    <property type="project" value="TreeGrafter"/>
</dbReference>
<accession>A0A516Q1S0</accession>
<name>A0A516Q1S0_9ACTN</name>
<protein>
    <submittedName>
        <fullName evidence="2">Metal-dependent hydrolase</fullName>
    </submittedName>
</protein>
<dbReference type="Pfam" id="PF03372">
    <property type="entry name" value="Exo_endo_phos"/>
    <property type="match status" value="1"/>
</dbReference>
<evidence type="ECO:0000259" key="1">
    <source>
        <dbReference type="Pfam" id="PF03372"/>
    </source>
</evidence>